<dbReference type="OrthoDB" id="978878at2759"/>
<dbReference type="InterPro" id="IPR036890">
    <property type="entry name" value="HATPase_C_sf"/>
</dbReference>
<name>A0A8T2TJ49_CERRI</name>
<proteinExistence type="inferred from homology"/>
<keyword evidence="2" id="KW-0547">Nucleotide-binding</keyword>
<dbReference type="GO" id="GO:0140662">
    <property type="term" value="F:ATP-dependent protein folding chaperone"/>
    <property type="evidence" value="ECO:0007669"/>
    <property type="project" value="InterPro"/>
</dbReference>
<dbReference type="Gene3D" id="3.30.565.10">
    <property type="entry name" value="Histidine kinase-like ATPase, C-terminal domain"/>
    <property type="match status" value="1"/>
</dbReference>
<keyword evidence="3" id="KW-0067">ATP-binding</keyword>
<evidence type="ECO:0000313" key="6">
    <source>
        <dbReference type="Proteomes" id="UP000825935"/>
    </source>
</evidence>
<evidence type="ECO:0000256" key="2">
    <source>
        <dbReference type="ARBA" id="ARBA00022741"/>
    </source>
</evidence>
<dbReference type="Pfam" id="PF13589">
    <property type="entry name" value="HATPase_c_3"/>
    <property type="match status" value="1"/>
</dbReference>
<sequence>MKDAPELEIRIKPDPDNSTITIVDTGIGMTKQDLIESLGTIAQSGTAKFINALKDNKDALSYNNLIGQFGVGFYSAFLVAEKVIVSTKSPNSDRQFVWEGEADSSSYIIREESGEIRI</sequence>
<dbReference type="PRINTS" id="PR00775">
    <property type="entry name" value="HEATSHOCK90"/>
</dbReference>
<keyword evidence="4" id="KW-0143">Chaperone</keyword>
<protein>
    <recommendedName>
        <fullName evidence="7">Heat shock protein 90</fullName>
    </recommendedName>
</protein>
<evidence type="ECO:0000256" key="3">
    <source>
        <dbReference type="ARBA" id="ARBA00022840"/>
    </source>
</evidence>
<gene>
    <name evidence="5" type="ORF">KP509_12G052300</name>
</gene>
<comment type="caution">
    <text evidence="5">The sequence shown here is derived from an EMBL/GenBank/DDBJ whole genome shotgun (WGS) entry which is preliminary data.</text>
</comment>
<accession>A0A8T2TJ49</accession>
<dbReference type="GO" id="GO:0005524">
    <property type="term" value="F:ATP binding"/>
    <property type="evidence" value="ECO:0007669"/>
    <property type="project" value="UniProtKB-KW"/>
</dbReference>
<dbReference type="EMBL" id="CM035417">
    <property type="protein sequence ID" value="KAH7423377.1"/>
    <property type="molecule type" value="Genomic_DNA"/>
</dbReference>
<dbReference type="OMA" id="MPRSETK"/>
<dbReference type="SUPFAM" id="SSF55874">
    <property type="entry name" value="ATPase domain of HSP90 chaperone/DNA topoisomerase II/histidine kinase"/>
    <property type="match status" value="1"/>
</dbReference>
<evidence type="ECO:0000256" key="4">
    <source>
        <dbReference type="ARBA" id="ARBA00023186"/>
    </source>
</evidence>
<dbReference type="PANTHER" id="PTHR11528">
    <property type="entry name" value="HEAT SHOCK PROTEIN 90 FAMILY MEMBER"/>
    <property type="match status" value="1"/>
</dbReference>
<evidence type="ECO:0008006" key="7">
    <source>
        <dbReference type="Google" id="ProtNLM"/>
    </source>
</evidence>
<organism evidence="5 6">
    <name type="scientific">Ceratopteris richardii</name>
    <name type="common">Triangle waterfern</name>
    <dbReference type="NCBI Taxonomy" id="49495"/>
    <lineage>
        <taxon>Eukaryota</taxon>
        <taxon>Viridiplantae</taxon>
        <taxon>Streptophyta</taxon>
        <taxon>Embryophyta</taxon>
        <taxon>Tracheophyta</taxon>
        <taxon>Polypodiopsida</taxon>
        <taxon>Polypodiidae</taxon>
        <taxon>Polypodiales</taxon>
        <taxon>Pteridineae</taxon>
        <taxon>Pteridaceae</taxon>
        <taxon>Parkerioideae</taxon>
        <taxon>Ceratopteris</taxon>
    </lineage>
</organism>
<dbReference type="GO" id="GO:0051082">
    <property type="term" value="F:unfolded protein binding"/>
    <property type="evidence" value="ECO:0007669"/>
    <property type="project" value="InterPro"/>
</dbReference>
<dbReference type="AlphaFoldDB" id="A0A8T2TJ49"/>
<keyword evidence="6" id="KW-1185">Reference proteome</keyword>
<dbReference type="Proteomes" id="UP000825935">
    <property type="component" value="Chromosome 12"/>
</dbReference>
<evidence type="ECO:0000256" key="1">
    <source>
        <dbReference type="ARBA" id="ARBA00008239"/>
    </source>
</evidence>
<comment type="similarity">
    <text evidence="1">Belongs to the heat shock protein 90 family.</text>
</comment>
<dbReference type="GO" id="GO:0016887">
    <property type="term" value="F:ATP hydrolysis activity"/>
    <property type="evidence" value="ECO:0007669"/>
    <property type="project" value="InterPro"/>
</dbReference>
<reference evidence="5" key="1">
    <citation type="submission" date="2021-08" db="EMBL/GenBank/DDBJ databases">
        <title>WGS assembly of Ceratopteris richardii.</title>
        <authorList>
            <person name="Marchant D.B."/>
            <person name="Chen G."/>
            <person name="Jenkins J."/>
            <person name="Shu S."/>
            <person name="Leebens-Mack J."/>
            <person name="Grimwood J."/>
            <person name="Schmutz J."/>
            <person name="Soltis P."/>
            <person name="Soltis D."/>
            <person name="Chen Z.-H."/>
        </authorList>
    </citation>
    <scope>NUCLEOTIDE SEQUENCE</scope>
    <source>
        <strain evidence="5">Whitten #5841</strain>
        <tissue evidence="5">Leaf</tissue>
    </source>
</reference>
<dbReference type="InterPro" id="IPR020575">
    <property type="entry name" value="Hsp90_N"/>
</dbReference>
<dbReference type="InterPro" id="IPR001404">
    <property type="entry name" value="Hsp90_fam"/>
</dbReference>
<evidence type="ECO:0000313" key="5">
    <source>
        <dbReference type="EMBL" id="KAH7423377.1"/>
    </source>
</evidence>